<organism evidence="8 9">
    <name type="scientific">Pelagibaculum spongiae</name>
    <dbReference type="NCBI Taxonomy" id="2080658"/>
    <lineage>
        <taxon>Bacteria</taxon>
        <taxon>Pseudomonadati</taxon>
        <taxon>Pseudomonadota</taxon>
        <taxon>Gammaproteobacteria</taxon>
        <taxon>Oceanospirillales</taxon>
        <taxon>Pelagibaculum</taxon>
    </lineage>
</organism>
<keyword evidence="9" id="KW-1185">Reference proteome</keyword>
<dbReference type="EMBL" id="QDDL01000013">
    <property type="protein sequence ID" value="PVZ64383.1"/>
    <property type="molecule type" value="Genomic_DNA"/>
</dbReference>
<dbReference type="InterPro" id="IPR004107">
    <property type="entry name" value="Integrase_SAM-like_N"/>
</dbReference>
<dbReference type="Pfam" id="PF00589">
    <property type="entry name" value="Phage_integrase"/>
    <property type="match status" value="1"/>
</dbReference>
<dbReference type="InterPro" id="IPR002104">
    <property type="entry name" value="Integrase_catalytic"/>
</dbReference>
<dbReference type="GO" id="GO:0003677">
    <property type="term" value="F:DNA binding"/>
    <property type="evidence" value="ECO:0007669"/>
    <property type="project" value="UniProtKB-UniRule"/>
</dbReference>
<dbReference type="Pfam" id="PF13495">
    <property type="entry name" value="Phage_int_SAM_4"/>
    <property type="match status" value="1"/>
</dbReference>
<sequence>MRLQQRYCEAVRQMNYSYATEKTYWQWIRQFLLFHKMRHPDDMAEAEITQFLSHLAIKKNVSVSTQQIALNALVFLYRHVLKKPELKLDAWQRPMRPKKLPVVFSRAEAKRVISYLTDAPLAVALLMYGAGLRLQEVLRLRVKDIDFDRFEITVREGKGNKDRRTMLPNQVVSLLKTAIKNSEKLHQEALENGVEFVHLPYALARKYPNAGKELAWQYIFASKQLSKDPRSGNIGRHHIDASCIQKAVKQAVYRARLNKHASCHTFRHSFATHLLESGYDIRTVQELLGHSHVNTTMIYTHVLNKGGRGVRSPLDL</sequence>
<evidence type="ECO:0000313" key="9">
    <source>
        <dbReference type="Proteomes" id="UP000244906"/>
    </source>
</evidence>
<evidence type="ECO:0000256" key="3">
    <source>
        <dbReference type="ARBA" id="ARBA00023125"/>
    </source>
</evidence>
<evidence type="ECO:0000256" key="5">
    <source>
        <dbReference type="PROSITE-ProRule" id="PRU01248"/>
    </source>
</evidence>
<keyword evidence="4" id="KW-0233">DNA recombination</keyword>
<dbReference type="NCBIfam" id="TIGR02249">
    <property type="entry name" value="integrase_gron"/>
    <property type="match status" value="1"/>
</dbReference>
<dbReference type="RefSeq" id="WP_116688936.1">
    <property type="nucleotide sequence ID" value="NZ_CAWNYD010000013.1"/>
</dbReference>
<evidence type="ECO:0000259" key="6">
    <source>
        <dbReference type="PROSITE" id="PS51898"/>
    </source>
</evidence>
<name>A0A2V1GX70_9GAMM</name>
<dbReference type="InterPro" id="IPR044068">
    <property type="entry name" value="CB"/>
</dbReference>
<dbReference type="Gene3D" id="1.10.443.10">
    <property type="entry name" value="Intergrase catalytic core"/>
    <property type="match status" value="1"/>
</dbReference>
<comment type="caution">
    <text evidence="8">The sequence shown here is derived from an EMBL/GenBank/DDBJ whole genome shotgun (WGS) entry which is preliminary data.</text>
</comment>
<dbReference type="InterPro" id="IPR050090">
    <property type="entry name" value="Tyrosine_recombinase_XerCD"/>
</dbReference>
<dbReference type="InterPro" id="IPR011010">
    <property type="entry name" value="DNA_brk_join_enz"/>
</dbReference>
<dbReference type="InterPro" id="IPR010998">
    <property type="entry name" value="Integrase_recombinase_N"/>
</dbReference>
<dbReference type="OrthoDB" id="9801717at2"/>
<dbReference type="GO" id="GO:0015074">
    <property type="term" value="P:DNA integration"/>
    <property type="evidence" value="ECO:0007669"/>
    <property type="project" value="UniProtKB-KW"/>
</dbReference>
<evidence type="ECO:0000313" key="8">
    <source>
        <dbReference type="EMBL" id="PVZ64383.1"/>
    </source>
</evidence>
<dbReference type="GO" id="GO:0006310">
    <property type="term" value="P:DNA recombination"/>
    <property type="evidence" value="ECO:0007669"/>
    <property type="project" value="UniProtKB-KW"/>
</dbReference>
<gene>
    <name evidence="8" type="ORF">DC094_20210</name>
</gene>
<feature type="domain" description="Tyr recombinase" evidence="6">
    <location>
        <begin position="99"/>
        <end position="312"/>
    </location>
</feature>
<evidence type="ECO:0000259" key="7">
    <source>
        <dbReference type="PROSITE" id="PS51900"/>
    </source>
</evidence>
<feature type="domain" description="Core-binding (CB)" evidence="7">
    <location>
        <begin position="1"/>
        <end position="81"/>
    </location>
</feature>
<dbReference type="PROSITE" id="PS51898">
    <property type="entry name" value="TYR_RECOMBINASE"/>
    <property type="match status" value="1"/>
</dbReference>
<comment type="similarity">
    <text evidence="1">Belongs to the 'phage' integrase family.</text>
</comment>
<dbReference type="PANTHER" id="PTHR30349:SF64">
    <property type="entry name" value="PROPHAGE INTEGRASE INTD-RELATED"/>
    <property type="match status" value="1"/>
</dbReference>
<dbReference type="InterPro" id="IPR011946">
    <property type="entry name" value="Integrase_integron-type"/>
</dbReference>
<evidence type="ECO:0000256" key="4">
    <source>
        <dbReference type="ARBA" id="ARBA00023172"/>
    </source>
</evidence>
<keyword evidence="2" id="KW-0229">DNA integration</keyword>
<dbReference type="InterPro" id="IPR013762">
    <property type="entry name" value="Integrase-like_cat_sf"/>
</dbReference>
<accession>A0A2V1GX70</accession>
<dbReference type="Proteomes" id="UP000244906">
    <property type="component" value="Unassembled WGS sequence"/>
</dbReference>
<dbReference type="SUPFAM" id="SSF56349">
    <property type="entry name" value="DNA breaking-rejoining enzymes"/>
    <property type="match status" value="1"/>
</dbReference>
<dbReference type="Gene3D" id="1.10.150.130">
    <property type="match status" value="1"/>
</dbReference>
<proteinExistence type="inferred from homology"/>
<dbReference type="PROSITE" id="PS51900">
    <property type="entry name" value="CB"/>
    <property type="match status" value="1"/>
</dbReference>
<dbReference type="PANTHER" id="PTHR30349">
    <property type="entry name" value="PHAGE INTEGRASE-RELATED"/>
    <property type="match status" value="1"/>
</dbReference>
<protein>
    <submittedName>
        <fullName evidence="8">Integron integrase</fullName>
    </submittedName>
</protein>
<keyword evidence="3 5" id="KW-0238">DNA-binding</keyword>
<evidence type="ECO:0000256" key="2">
    <source>
        <dbReference type="ARBA" id="ARBA00022908"/>
    </source>
</evidence>
<evidence type="ECO:0000256" key="1">
    <source>
        <dbReference type="ARBA" id="ARBA00008857"/>
    </source>
</evidence>
<reference evidence="8 9" key="1">
    <citation type="submission" date="2018-04" db="EMBL/GenBank/DDBJ databases">
        <title>Thalassorhabdus spongiae gen. nov., sp. nov., isolated from a marine sponge in South-West Iceland.</title>
        <authorList>
            <person name="Knobloch S."/>
            <person name="Daussin A."/>
            <person name="Johannsson R."/>
            <person name="Marteinsson V.T."/>
        </authorList>
    </citation>
    <scope>NUCLEOTIDE SEQUENCE [LARGE SCALE GENOMIC DNA]</scope>
    <source>
        <strain evidence="8 9">Hp12</strain>
    </source>
</reference>
<dbReference type="AlphaFoldDB" id="A0A2V1GX70"/>